<dbReference type="EMBL" id="BTRK01000006">
    <property type="protein sequence ID" value="GMR58065.1"/>
    <property type="molecule type" value="Genomic_DNA"/>
</dbReference>
<gene>
    <name evidence="1" type="ORF">PMAYCL1PPCAC_28260</name>
</gene>
<accession>A0AAN5IBH1</accession>
<name>A0AAN5IBH1_9BILA</name>
<keyword evidence="2" id="KW-1185">Reference proteome</keyword>
<comment type="caution">
    <text evidence="1">The sequence shown here is derived from an EMBL/GenBank/DDBJ whole genome shotgun (WGS) entry which is preliminary data.</text>
</comment>
<proteinExistence type="predicted"/>
<dbReference type="AlphaFoldDB" id="A0AAN5IBH1"/>
<evidence type="ECO:0000313" key="2">
    <source>
        <dbReference type="Proteomes" id="UP001328107"/>
    </source>
</evidence>
<sequence length="128" mass="13980">AESVVEIDDQKCDVVPVIPPRAAVGSQQPEMQQLQHVAPAEVAAPSIDMNAESCAVDRDYCNGKLSNGGCPHGCDFTGSSSFARTMHYKRYHNNVFYSLGMNDLSAIDRWTSAQFGDVVNEDRVCVHC</sequence>
<feature type="non-terminal residue" evidence="1">
    <location>
        <position position="128"/>
    </location>
</feature>
<dbReference type="Proteomes" id="UP001328107">
    <property type="component" value="Unassembled WGS sequence"/>
</dbReference>
<evidence type="ECO:0000313" key="1">
    <source>
        <dbReference type="EMBL" id="GMR58065.1"/>
    </source>
</evidence>
<organism evidence="1 2">
    <name type="scientific">Pristionchus mayeri</name>
    <dbReference type="NCBI Taxonomy" id="1317129"/>
    <lineage>
        <taxon>Eukaryota</taxon>
        <taxon>Metazoa</taxon>
        <taxon>Ecdysozoa</taxon>
        <taxon>Nematoda</taxon>
        <taxon>Chromadorea</taxon>
        <taxon>Rhabditida</taxon>
        <taxon>Rhabditina</taxon>
        <taxon>Diplogasteromorpha</taxon>
        <taxon>Diplogasteroidea</taxon>
        <taxon>Neodiplogasteridae</taxon>
        <taxon>Pristionchus</taxon>
    </lineage>
</organism>
<reference evidence="2" key="1">
    <citation type="submission" date="2022-10" db="EMBL/GenBank/DDBJ databases">
        <title>Genome assembly of Pristionchus species.</title>
        <authorList>
            <person name="Yoshida K."/>
            <person name="Sommer R.J."/>
        </authorList>
    </citation>
    <scope>NUCLEOTIDE SEQUENCE [LARGE SCALE GENOMIC DNA]</scope>
    <source>
        <strain evidence="2">RS5460</strain>
    </source>
</reference>
<feature type="non-terminal residue" evidence="1">
    <location>
        <position position="1"/>
    </location>
</feature>
<protein>
    <submittedName>
        <fullName evidence="1">Uncharacterized protein</fullName>
    </submittedName>
</protein>